<dbReference type="Proteomes" id="UP000078596">
    <property type="component" value="Chromosome"/>
</dbReference>
<organism evidence="1 2">
    <name type="scientific">Halothiobacillus diazotrophicus</name>
    <dbReference type="NCBI Taxonomy" id="1860122"/>
    <lineage>
        <taxon>Bacteria</taxon>
        <taxon>Pseudomonadati</taxon>
        <taxon>Pseudomonadota</taxon>
        <taxon>Gammaproteobacteria</taxon>
        <taxon>Chromatiales</taxon>
        <taxon>Halothiobacillaceae</taxon>
        <taxon>Halothiobacillus</taxon>
    </lineage>
</organism>
<dbReference type="STRING" id="1860122.A9404_02515"/>
<sequence length="341" mass="36301">MLPLLLAMAQDPSLPVTLLPVSNGSEIDQAFANQDAEALLAMTWVEAGKVLSGAEPDLRLVSVNFWRGFFELAAQSLGVTNFTDLTGRNILLSGPVGGGRNGGPDTLFQGALKRAGFDPTTYEENTVTVDVNGTPLSVVRRHYDSGDFRVYYLPVTAAVSVLNSGQLLDDGDGNSQNDMPASASFMVDPAATGIVMQGMMSNITYGKAIDIQTLFTGYLSWPPSELPLGGLSIRASVLDDPSRAAAVARLRAAYEKAANDLMAARGYPMQMRDLTTQIADQVNRYYGQYGLSLPAPVIAAALTNGSLVYRTDLSVNAILPDLVAFHTELLGKAPPTSFYGP</sequence>
<protein>
    <recommendedName>
        <fullName evidence="3">SsuA/THI5-like domain-containing protein</fullName>
    </recommendedName>
</protein>
<name>A0A191ZEW3_9GAMM</name>
<reference evidence="1 2" key="1">
    <citation type="submission" date="2016-06" db="EMBL/GenBank/DDBJ databases">
        <title>Insight into the functional genes involving in sulfur oxidation in Pearl River water.</title>
        <authorList>
            <person name="Luo J."/>
            <person name="Tan X."/>
            <person name="Lin W."/>
        </authorList>
    </citation>
    <scope>NUCLEOTIDE SEQUENCE [LARGE SCALE GENOMIC DNA]</scope>
    <source>
        <strain evidence="1 2">LS2</strain>
    </source>
</reference>
<proteinExistence type="predicted"/>
<evidence type="ECO:0008006" key="3">
    <source>
        <dbReference type="Google" id="ProtNLM"/>
    </source>
</evidence>
<keyword evidence="2" id="KW-1185">Reference proteome</keyword>
<dbReference type="SUPFAM" id="SSF53850">
    <property type="entry name" value="Periplasmic binding protein-like II"/>
    <property type="match status" value="1"/>
</dbReference>
<evidence type="ECO:0000313" key="2">
    <source>
        <dbReference type="Proteomes" id="UP000078596"/>
    </source>
</evidence>
<accession>A0A191ZEW3</accession>
<dbReference type="EMBL" id="CP016027">
    <property type="protein sequence ID" value="ANJ66402.1"/>
    <property type="molecule type" value="Genomic_DNA"/>
</dbReference>
<gene>
    <name evidence="1" type="ORF">A9404_02515</name>
</gene>
<dbReference type="KEGG" id="haz:A9404_02515"/>
<dbReference type="AlphaFoldDB" id="A0A191ZEW3"/>
<evidence type="ECO:0000313" key="1">
    <source>
        <dbReference type="EMBL" id="ANJ66402.1"/>
    </source>
</evidence>